<keyword evidence="4" id="KW-1185">Reference proteome</keyword>
<evidence type="ECO:0000256" key="1">
    <source>
        <dbReference type="ARBA" id="ARBA00022723"/>
    </source>
</evidence>
<keyword evidence="1" id="KW-0479">Metal-binding</keyword>
<evidence type="ECO:0000259" key="2">
    <source>
        <dbReference type="PROSITE" id="PS50846"/>
    </source>
</evidence>
<dbReference type="Gene3D" id="3.30.70.100">
    <property type="match status" value="1"/>
</dbReference>
<dbReference type="Pfam" id="PF00403">
    <property type="entry name" value="HMA"/>
    <property type="match status" value="1"/>
</dbReference>
<dbReference type="InterPro" id="IPR017969">
    <property type="entry name" value="Heavy-metal-associated_CS"/>
</dbReference>
<gene>
    <name evidence="3" type="primary">copZ</name>
    <name evidence="3" type="ORF">DSM104329_00866</name>
</gene>
<organism evidence="3 4">
    <name type="scientific">Capillimicrobium parvum</name>
    <dbReference type="NCBI Taxonomy" id="2884022"/>
    <lineage>
        <taxon>Bacteria</taxon>
        <taxon>Bacillati</taxon>
        <taxon>Actinomycetota</taxon>
        <taxon>Thermoleophilia</taxon>
        <taxon>Solirubrobacterales</taxon>
        <taxon>Capillimicrobiaceae</taxon>
        <taxon>Capillimicrobium</taxon>
    </lineage>
</organism>
<name>A0A9E6XU57_9ACTN</name>
<dbReference type="EMBL" id="CP087164">
    <property type="protein sequence ID" value="UGS34488.1"/>
    <property type="molecule type" value="Genomic_DNA"/>
</dbReference>
<dbReference type="InterPro" id="IPR000428">
    <property type="entry name" value="Cu-bd"/>
</dbReference>
<reference evidence="3" key="1">
    <citation type="journal article" date="2022" name="Int. J. Syst. Evol. Microbiol.">
        <title>Pseudomonas aegrilactucae sp. nov. and Pseudomonas morbosilactucae sp. nov., pathogens causing bacterial rot of lettuce in Japan.</title>
        <authorList>
            <person name="Sawada H."/>
            <person name="Fujikawa T."/>
            <person name="Satou M."/>
        </authorList>
    </citation>
    <scope>NUCLEOTIDE SEQUENCE</scope>
    <source>
        <strain evidence="3">0166_1</strain>
    </source>
</reference>
<dbReference type="AlphaFoldDB" id="A0A9E6XU57"/>
<dbReference type="RefSeq" id="WP_259314161.1">
    <property type="nucleotide sequence ID" value="NZ_CP087164.1"/>
</dbReference>
<evidence type="ECO:0000313" key="3">
    <source>
        <dbReference type="EMBL" id="UGS34488.1"/>
    </source>
</evidence>
<feature type="domain" description="HMA" evidence="2">
    <location>
        <begin position="10"/>
        <end position="74"/>
    </location>
</feature>
<proteinExistence type="predicted"/>
<dbReference type="InterPro" id="IPR006121">
    <property type="entry name" value="HMA_dom"/>
</dbReference>
<sequence>MSQTLIQTSRAREYQVAGMSCTHCVSSVREEVSEIPGVGAVEIDLATGRLVVAGEGVSDDAVAAAVAEAGYEVAR</sequence>
<dbReference type="PROSITE" id="PS50846">
    <property type="entry name" value="HMA_2"/>
    <property type="match status" value="1"/>
</dbReference>
<dbReference type="PROSITE" id="PS01047">
    <property type="entry name" value="HMA_1"/>
    <property type="match status" value="1"/>
</dbReference>
<dbReference type="InterPro" id="IPR036163">
    <property type="entry name" value="HMA_dom_sf"/>
</dbReference>
<evidence type="ECO:0000313" key="4">
    <source>
        <dbReference type="Proteomes" id="UP001162834"/>
    </source>
</evidence>
<dbReference type="GO" id="GO:0006825">
    <property type="term" value="P:copper ion transport"/>
    <property type="evidence" value="ECO:0007669"/>
    <property type="project" value="InterPro"/>
</dbReference>
<dbReference type="KEGG" id="sbae:DSM104329_00866"/>
<dbReference type="Proteomes" id="UP001162834">
    <property type="component" value="Chromosome"/>
</dbReference>
<dbReference type="GO" id="GO:0005507">
    <property type="term" value="F:copper ion binding"/>
    <property type="evidence" value="ECO:0007669"/>
    <property type="project" value="InterPro"/>
</dbReference>
<dbReference type="SUPFAM" id="SSF55008">
    <property type="entry name" value="HMA, heavy metal-associated domain"/>
    <property type="match status" value="1"/>
</dbReference>
<accession>A0A9E6XU57</accession>
<protein>
    <submittedName>
        <fullName evidence="3">Copper chaperone CopZ</fullName>
    </submittedName>
</protein>
<dbReference type="PRINTS" id="PR00944">
    <property type="entry name" value="CUEXPORT"/>
</dbReference>
<dbReference type="CDD" id="cd00371">
    <property type="entry name" value="HMA"/>
    <property type="match status" value="1"/>
</dbReference>